<name>A0A1L9RXN8_ASPWE</name>
<evidence type="ECO:0000313" key="1">
    <source>
        <dbReference type="EMBL" id="OJJ39644.1"/>
    </source>
</evidence>
<evidence type="ECO:0000313" key="2">
    <source>
        <dbReference type="Proteomes" id="UP000184383"/>
    </source>
</evidence>
<proteinExistence type="predicted"/>
<sequence>MQRLTLQDKKQVPFASGGGWLIFYADWESQPKGELIILNTSDFSGPIAIAQLPYVLHSQVHDNWAQSLSLTRPLPPLTGPIKDAVSSNIHSYTSLHGTWAAIMSNQSRPAILQAEQLYKTMFT</sequence>
<dbReference type="RefSeq" id="XP_040693320.1">
    <property type="nucleotide sequence ID" value="XM_040830467.1"/>
</dbReference>
<keyword evidence="2" id="KW-1185">Reference proteome</keyword>
<gene>
    <name evidence="1" type="ORF">ASPWEDRAFT_169476</name>
</gene>
<dbReference type="AlphaFoldDB" id="A0A1L9RXN8"/>
<organism evidence="1 2">
    <name type="scientific">Aspergillus wentii DTO 134E9</name>
    <dbReference type="NCBI Taxonomy" id="1073089"/>
    <lineage>
        <taxon>Eukaryota</taxon>
        <taxon>Fungi</taxon>
        <taxon>Dikarya</taxon>
        <taxon>Ascomycota</taxon>
        <taxon>Pezizomycotina</taxon>
        <taxon>Eurotiomycetes</taxon>
        <taxon>Eurotiomycetidae</taxon>
        <taxon>Eurotiales</taxon>
        <taxon>Aspergillaceae</taxon>
        <taxon>Aspergillus</taxon>
        <taxon>Aspergillus subgen. Cremei</taxon>
    </lineage>
</organism>
<dbReference type="Proteomes" id="UP000184383">
    <property type="component" value="Unassembled WGS sequence"/>
</dbReference>
<protein>
    <submittedName>
        <fullName evidence="1">Uncharacterized protein</fullName>
    </submittedName>
</protein>
<dbReference type="GeneID" id="63746315"/>
<dbReference type="STRING" id="1073089.A0A1L9RXN8"/>
<dbReference type="VEuPathDB" id="FungiDB:ASPWEDRAFT_169476"/>
<dbReference type="EMBL" id="KV878210">
    <property type="protein sequence ID" value="OJJ39644.1"/>
    <property type="molecule type" value="Genomic_DNA"/>
</dbReference>
<reference evidence="2" key="1">
    <citation type="journal article" date="2017" name="Genome Biol.">
        <title>Comparative genomics reveals high biological diversity and specific adaptations in the industrially and medically important fungal genus Aspergillus.</title>
        <authorList>
            <person name="de Vries R.P."/>
            <person name="Riley R."/>
            <person name="Wiebenga A."/>
            <person name="Aguilar-Osorio G."/>
            <person name="Amillis S."/>
            <person name="Uchima C.A."/>
            <person name="Anderluh G."/>
            <person name="Asadollahi M."/>
            <person name="Askin M."/>
            <person name="Barry K."/>
            <person name="Battaglia E."/>
            <person name="Bayram O."/>
            <person name="Benocci T."/>
            <person name="Braus-Stromeyer S.A."/>
            <person name="Caldana C."/>
            <person name="Canovas D."/>
            <person name="Cerqueira G.C."/>
            <person name="Chen F."/>
            <person name="Chen W."/>
            <person name="Choi C."/>
            <person name="Clum A."/>
            <person name="Dos Santos R.A."/>
            <person name="Damasio A.R."/>
            <person name="Diallinas G."/>
            <person name="Emri T."/>
            <person name="Fekete E."/>
            <person name="Flipphi M."/>
            <person name="Freyberg S."/>
            <person name="Gallo A."/>
            <person name="Gournas C."/>
            <person name="Habgood R."/>
            <person name="Hainaut M."/>
            <person name="Harispe M.L."/>
            <person name="Henrissat B."/>
            <person name="Hilden K.S."/>
            <person name="Hope R."/>
            <person name="Hossain A."/>
            <person name="Karabika E."/>
            <person name="Karaffa L."/>
            <person name="Karanyi Z."/>
            <person name="Krasevec N."/>
            <person name="Kuo A."/>
            <person name="Kusch H."/>
            <person name="LaButti K."/>
            <person name="Lagendijk E.L."/>
            <person name="Lapidus A."/>
            <person name="Levasseur A."/>
            <person name="Lindquist E."/>
            <person name="Lipzen A."/>
            <person name="Logrieco A.F."/>
            <person name="MacCabe A."/>
            <person name="Maekelae M.R."/>
            <person name="Malavazi I."/>
            <person name="Melin P."/>
            <person name="Meyer V."/>
            <person name="Mielnichuk N."/>
            <person name="Miskei M."/>
            <person name="Molnar A.P."/>
            <person name="Mule G."/>
            <person name="Ngan C.Y."/>
            <person name="Orejas M."/>
            <person name="Orosz E."/>
            <person name="Ouedraogo J.P."/>
            <person name="Overkamp K.M."/>
            <person name="Park H.-S."/>
            <person name="Perrone G."/>
            <person name="Piumi F."/>
            <person name="Punt P.J."/>
            <person name="Ram A.F."/>
            <person name="Ramon A."/>
            <person name="Rauscher S."/>
            <person name="Record E."/>
            <person name="Riano-Pachon D.M."/>
            <person name="Robert V."/>
            <person name="Roehrig J."/>
            <person name="Ruller R."/>
            <person name="Salamov A."/>
            <person name="Salih N.S."/>
            <person name="Samson R.A."/>
            <person name="Sandor E."/>
            <person name="Sanguinetti M."/>
            <person name="Schuetze T."/>
            <person name="Sepcic K."/>
            <person name="Shelest E."/>
            <person name="Sherlock G."/>
            <person name="Sophianopoulou V."/>
            <person name="Squina F.M."/>
            <person name="Sun H."/>
            <person name="Susca A."/>
            <person name="Todd R.B."/>
            <person name="Tsang A."/>
            <person name="Unkles S.E."/>
            <person name="van de Wiele N."/>
            <person name="van Rossen-Uffink D."/>
            <person name="Oliveira J.V."/>
            <person name="Vesth T.C."/>
            <person name="Visser J."/>
            <person name="Yu J.-H."/>
            <person name="Zhou M."/>
            <person name="Andersen M.R."/>
            <person name="Archer D.B."/>
            <person name="Baker S.E."/>
            <person name="Benoit I."/>
            <person name="Brakhage A.A."/>
            <person name="Braus G.H."/>
            <person name="Fischer R."/>
            <person name="Frisvad J.C."/>
            <person name="Goldman G.H."/>
            <person name="Houbraken J."/>
            <person name="Oakley B."/>
            <person name="Pocsi I."/>
            <person name="Scazzocchio C."/>
            <person name="Seiboth B."/>
            <person name="vanKuyk P.A."/>
            <person name="Wortman J."/>
            <person name="Dyer P.S."/>
            <person name="Grigoriev I.V."/>
        </authorList>
    </citation>
    <scope>NUCLEOTIDE SEQUENCE [LARGE SCALE GENOMIC DNA]</scope>
    <source>
        <strain evidence="2">DTO 134E9</strain>
    </source>
</reference>
<accession>A0A1L9RXN8</accession>